<dbReference type="PANTHER" id="PTHR43156">
    <property type="entry name" value="STAGE II SPORULATION PROTEIN E-RELATED"/>
    <property type="match status" value="1"/>
</dbReference>
<dbReference type="RefSeq" id="WP_102991361.1">
    <property type="nucleotide sequence ID" value="NZ_FXTU01000012.1"/>
</dbReference>
<sequence>MDIHLKKLYEKLLASYMTEPKEDHLYSAQQLSKWFIEKRVSPEEVINVHIGSVKRMVPELPKEVKATLEMLLEVMVGYGVAYQEREQLMSRQRELEDEIEVAAGLQQTLLPEATPSLPGVDIGVISVASKQMSGDYYNFVDHGMQQLGVGIADIVGKGIPAALCMSMIKYTMDRLDAKSLSPGEILRDLNTIVERNVLPSMFITMIYGVYDSLNHQFRYATAGHEPGLIYSAREDCFTSLETKGMVLGVLRDNEYPEYVADLEPNDAIILFTDGVTEARVDGKFIERETIKSMIRDHIHLPAQQAVEAIHQKLYEMTNYIMRDDQTILMIKRVG</sequence>
<evidence type="ECO:0000313" key="4">
    <source>
        <dbReference type="Proteomes" id="UP001157946"/>
    </source>
</evidence>
<dbReference type="SUPFAM" id="SSF81606">
    <property type="entry name" value="PP2C-like"/>
    <property type="match status" value="1"/>
</dbReference>
<evidence type="ECO:0000259" key="2">
    <source>
        <dbReference type="SMART" id="SM00331"/>
    </source>
</evidence>
<dbReference type="EMBL" id="FXTU01000012">
    <property type="protein sequence ID" value="SMP34978.1"/>
    <property type="molecule type" value="Genomic_DNA"/>
</dbReference>
<reference evidence="3" key="1">
    <citation type="submission" date="2017-05" db="EMBL/GenBank/DDBJ databases">
        <authorList>
            <person name="Varghese N."/>
            <person name="Submissions S."/>
        </authorList>
    </citation>
    <scope>NUCLEOTIDE SEQUENCE</scope>
    <source>
        <strain evidence="3">DSM 45262</strain>
    </source>
</reference>
<dbReference type="InterPro" id="IPR001932">
    <property type="entry name" value="PPM-type_phosphatase-like_dom"/>
</dbReference>
<dbReference type="SUPFAM" id="SSF101215">
    <property type="entry name" value="KaiA/RbsU domain"/>
    <property type="match status" value="1"/>
</dbReference>
<protein>
    <submittedName>
        <fullName evidence="3">Sigma-B regulation protein RsbU (Phosphoserine phosphatase)</fullName>
    </submittedName>
</protein>
<dbReference type="GO" id="GO:0016791">
    <property type="term" value="F:phosphatase activity"/>
    <property type="evidence" value="ECO:0007669"/>
    <property type="project" value="TreeGrafter"/>
</dbReference>
<dbReference type="Proteomes" id="UP001157946">
    <property type="component" value="Unassembled WGS sequence"/>
</dbReference>
<organism evidence="3 4">
    <name type="scientific">Laceyella tengchongensis</name>
    <dbReference type="NCBI Taxonomy" id="574699"/>
    <lineage>
        <taxon>Bacteria</taxon>
        <taxon>Bacillati</taxon>
        <taxon>Bacillota</taxon>
        <taxon>Bacilli</taxon>
        <taxon>Bacillales</taxon>
        <taxon>Thermoactinomycetaceae</taxon>
        <taxon>Laceyella</taxon>
    </lineage>
</organism>
<dbReference type="FunFam" id="3.60.40.10:FF:000045">
    <property type="entry name" value="Stage II sporulation protein E"/>
    <property type="match status" value="1"/>
</dbReference>
<dbReference type="InterPro" id="IPR017944">
    <property type="entry name" value="KaiA/RbsU_helical_domain_sf"/>
</dbReference>
<dbReference type="InterPro" id="IPR052016">
    <property type="entry name" value="Bact_Sigma-Reg"/>
</dbReference>
<evidence type="ECO:0000313" key="3">
    <source>
        <dbReference type="EMBL" id="SMP34978.1"/>
    </source>
</evidence>
<dbReference type="Gene3D" id="1.10.1240.30">
    <property type="entry name" value="KaiA/RbsU domain"/>
    <property type="match status" value="1"/>
</dbReference>
<gene>
    <name evidence="3" type="ORF">SAMN06265361_11255</name>
</gene>
<dbReference type="PANTHER" id="PTHR43156:SF15">
    <property type="entry name" value="PHOSPHOSERINE PHOSPHATASE RSBU"/>
    <property type="match status" value="1"/>
</dbReference>
<dbReference type="InterPro" id="IPR014787">
    <property type="entry name" value="PSer_Pase_RsbU_N"/>
</dbReference>
<dbReference type="AlphaFoldDB" id="A0AA46AH23"/>
<keyword evidence="4" id="KW-1185">Reference proteome</keyword>
<keyword evidence="1" id="KW-0378">Hydrolase</keyword>
<dbReference type="Pfam" id="PF08673">
    <property type="entry name" value="RsbU_N"/>
    <property type="match status" value="1"/>
</dbReference>
<feature type="domain" description="PPM-type phosphatase" evidence="2">
    <location>
        <begin position="117"/>
        <end position="332"/>
    </location>
</feature>
<dbReference type="SMART" id="SM00331">
    <property type="entry name" value="PP2C_SIG"/>
    <property type="match status" value="1"/>
</dbReference>
<name>A0AA46AH23_9BACL</name>
<dbReference type="Pfam" id="PF07228">
    <property type="entry name" value="SpoIIE"/>
    <property type="match status" value="1"/>
</dbReference>
<accession>A0AA46AH23</accession>
<comment type="caution">
    <text evidence="3">The sequence shown here is derived from an EMBL/GenBank/DDBJ whole genome shotgun (WGS) entry which is preliminary data.</text>
</comment>
<dbReference type="Gene3D" id="3.60.40.10">
    <property type="entry name" value="PPM-type phosphatase domain"/>
    <property type="match status" value="1"/>
</dbReference>
<dbReference type="InterPro" id="IPR036457">
    <property type="entry name" value="PPM-type-like_dom_sf"/>
</dbReference>
<proteinExistence type="predicted"/>
<evidence type="ECO:0000256" key="1">
    <source>
        <dbReference type="ARBA" id="ARBA00022801"/>
    </source>
</evidence>